<dbReference type="Pfam" id="PF21325">
    <property type="entry name" value="SHPRH_helical-1st"/>
    <property type="match status" value="1"/>
</dbReference>
<comment type="caution">
    <text evidence="7">The sequence shown here is derived from an EMBL/GenBank/DDBJ whole genome shotgun (WGS) entry which is preliminary data.</text>
</comment>
<organism evidence="7 8">
    <name type="scientific">Geodia barretti</name>
    <name type="common">Barrett's horny sponge</name>
    <dbReference type="NCBI Taxonomy" id="519541"/>
    <lineage>
        <taxon>Eukaryota</taxon>
        <taxon>Metazoa</taxon>
        <taxon>Porifera</taxon>
        <taxon>Demospongiae</taxon>
        <taxon>Heteroscleromorpha</taxon>
        <taxon>Tetractinellida</taxon>
        <taxon>Astrophorina</taxon>
        <taxon>Geodiidae</taxon>
        <taxon>Geodia</taxon>
    </lineage>
</organism>
<evidence type="ECO:0000256" key="3">
    <source>
        <dbReference type="ARBA" id="ARBA00022833"/>
    </source>
</evidence>
<dbReference type="GO" id="GO:0006974">
    <property type="term" value="P:DNA damage response"/>
    <property type="evidence" value="ECO:0007669"/>
    <property type="project" value="TreeGrafter"/>
</dbReference>
<dbReference type="PANTHER" id="PTHR45865">
    <property type="entry name" value="E3 UBIQUITIN-PROTEIN LIGASE SHPRH FAMILY MEMBER"/>
    <property type="match status" value="1"/>
</dbReference>
<dbReference type="Gene3D" id="3.30.40.10">
    <property type="entry name" value="Zinc/RING finger domain, C3HC4 (zinc finger)"/>
    <property type="match status" value="1"/>
</dbReference>
<dbReference type="PROSITE" id="PS50089">
    <property type="entry name" value="ZF_RING_2"/>
    <property type="match status" value="1"/>
</dbReference>
<dbReference type="GO" id="GO:0005634">
    <property type="term" value="C:nucleus"/>
    <property type="evidence" value="ECO:0007669"/>
    <property type="project" value="TreeGrafter"/>
</dbReference>
<dbReference type="InterPro" id="IPR027370">
    <property type="entry name" value="Znf-RING_euk"/>
</dbReference>
<keyword evidence="2 4" id="KW-0863">Zinc-finger</keyword>
<keyword evidence="8" id="KW-1185">Reference proteome</keyword>
<evidence type="ECO:0000313" key="7">
    <source>
        <dbReference type="EMBL" id="CAI8043927.1"/>
    </source>
</evidence>
<name>A0AA35TAV9_GEOBA</name>
<dbReference type="InterPro" id="IPR052583">
    <property type="entry name" value="ATP-helicase/E3_Ub-Ligase"/>
</dbReference>
<dbReference type="InterPro" id="IPR048686">
    <property type="entry name" value="SHPRH_helical_1st"/>
</dbReference>
<evidence type="ECO:0000259" key="6">
    <source>
        <dbReference type="PROSITE" id="PS50089"/>
    </source>
</evidence>
<dbReference type="GO" id="GO:0005524">
    <property type="term" value="F:ATP binding"/>
    <property type="evidence" value="ECO:0007669"/>
    <property type="project" value="InterPro"/>
</dbReference>
<feature type="compositionally biased region" description="Polar residues" evidence="5">
    <location>
        <begin position="261"/>
        <end position="296"/>
    </location>
</feature>
<dbReference type="InterPro" id="IPR001841">
    <property type="entry name" value="Znf_RING"/>
</dbReference>
<accession>A0AA35TAV9</accession>
<dbReference type="EMBL" id="CASHTH010003371">
    <property type="protein sequence ID" value="CAI8043927.1"/>
    <property type="molecule type" value="Genomic_DNA"/>
</dbReference>
<dbReference type="InterPro" id="IPR017907">
    <property type="entry name" value="Znf_RING_CS"/>
</dbReference>
<dbReference type="InterPro" id="IPR000330">
    <property type="entry name" value="SNF2_N"/>
</dbReference>
<dbReference type="GO" id="GO:0000209">
    <property type="term" value="P:protein polyubiquitination"/>
    <property type="evidence" value="ECO:0007669"/>
    <property type="project" value="TreeGrafter"/>
</dbReference>
<reference evidence="7" key="1">
    <citation type="submission" date="2023-03" db="EMBL/GenBank/DDBJ databases">
        <authorList>
            <person name="Steffen K."/>
            <person name="Cardenas P."/>
        </authorList>
    </citation>
    <scope>NUCLEOTIDE SEQUENCE</scope>
</reference>
<dbReference type="SUPFAM" id="SSF57850">
    <property type="entry name" value="RING/U-box"/>
    <property type="match status" value="1"/>
</dbReference>
<proteinExistence type="predicted"/>
<keyword evidence="3" id="KW-0862">Zinc</keyword>
<dbReference type="PANTHER" id="PTHR45865:SF1">
    <property type="entry name" value="E3 UBIQUITIN-PROTEIN LIGASE SHPRH"/>
    <property type="match status" value="1"/>
</dbReference>
<dbReference type="PROSITE" id="PS00518">
    <property type="entry name" value="ZF_RING_1"/>
    <property type="match status" value="1"/>
</dbReference>
<evidence type="ECO:0000256" key="5">
    <source>
        <dbReference type="SAM" id="MobiDB-lite"/>
    </source>
</evidence>
<feature type="compositionally biased region" description="Polar residues" evidence="5">
    <location>
        <begin position="304"/>
        <end position="313"/>
    </location>
</feature>
<feature type="domain" description="RING-type" evidence="6">
    <location>
        <begin position="619"/>
        <end position="675"/>
    </location>
</feature>
<dbReference type="Proteomes" id="UP001174909">
    <property type="component" value="Unassembled WGS sequence"/>
</dbReference>
<dbReference type="Pfam" id="PF13445">
    <property type="entry name" value="zf-RING_UBOX"/>
    <property type="match status" value="1"/>
</dbReference>
<dbReference type="GO" id="GO:0008270">
    <property type="term" value="F:zinc ion binding"/>
    <property type="evidence" value="ECO:0007669"/>
    <property type="project" value="UniProtKB-KW"/>
</dbReference>
<dbReference type="Pfam" id="PF00176">
    <property type="entry name" value="SNF2-rel_dom"/>
    <property type="match status" value="1"/>
</dbReference>
<gene>
    <name evidence="7" type="ORF">GBAR_LOCUS24395</name>
</gene>
<evidence type="ECO:0000256" key="2">
    <source>
        <dbReference type="ARBA" id="ARBA00022771"/>
    </source>
</evidence>
<dbReference type="GO" id="GO:0061630">
    <property type="term" value="F:ubiquitin protein ligase activity"/>
    <property type="evidence" value="ECO:0007669"/>
    <property type="project" value="TreeGrafter"/>
</dbReference>
<feature type="region of interest" description="Disordered" evidence="5">
    <location>
        <begin position="241"/>
        <end position="314"/>
    </location>
</feature>
<evidence type="ECO:0000256" key="4">
    <source>
        <dbReference type="PROSITE-ProRule" id="PRU00175"/>
    </source>
</evidence>
<dbReference type="InterPro" id="IPR013083">
    <property type="entry name" value="Znf_RING/FYVE/PHD"/>
</dbReference>
<evidence type="ECO:0000313" key="8">
    <source>
        <dbReference type="Proteomes" id="UP001174909"/>
    </source>
</evidence>
<sequence>MWRNSKDDVAHELQLPEQTEQTHWLTFSLVEKYFYRKQREMCQTEASKVLSRLGHNYTLSSLTQDTVQKIMTPLHSLRRACCHPQMVRRGGYIPVNHKKSLTMPQLLEKLTVQAKLEAREGLRKSILSLNGLAGLYILKLEWRKARETYEQAISMWREYKEKEVECDRLQRIHTLENLAWLLEQGHCTPEELSEGPWRNAATLREKAGELRAQFLGKTESMVHTAALAVMTCKRATRDSCRGGVAVSSSSSGGRGRDTSRQDNTALQDSTASTALQDTANQDSTGDSSQPANQDATCQEREFTNPVSMDTTGDSSEHISTAAIWEKADETSAMNLVRTWIGLVQQLSGWRKEWDQTLWSRLMGTINSHILDSSQLMLGHEVSGRITDVSTVDFIAAFHLNKLEEARVESLRSLQSLLPPPSQWEVEQAYRCHLALSREGEGRRRRVTGLLACDVCKAESVLVQYGSELFSHYSYTNSMGQEHGEGARGAHAFEKIVRSFLTFLRHRRAPRKILDAGKTLVAYIEAVKKEYDSLGHRVSQYDELRLATSRMRYMTPSEMTDGGMADASAVHPMFWTVKIDVFENERVLAGNELTRSLGQVVYLKNLAKQTPVSDSDCGSCPICTRLLGKEIDEWGMLPCGHSLCMECVLELTRRAYYTVWQIRGGGSARLSCPLCRFSFLSSEINTVRPTEPEHMGNLSTKIRGVVQILQTIRSESATAKTLVFSYWVETLDLVSSSLTEYDIAHCFLKTPKTFQVCMQLL</sequence>
<dbReference type="AlphaFoldDB" id="A0AA35TAV9"/>
<evidence type="ECO:0000256" key="1">
    <source>
        <dbReference type="ARBA" id="ARBA00022723"/>
    </source>
</evidence>
<protein>
    <submittedName>
        <fullName evidence="7">E3 ubiquitin-protein ligase SHPRH</fullName>
    </submittedName>
</protein>
<dbReference type="SMART" id="SM00184">
    <property type="entry name" value="RING"/>
    <property type="match status" value="1"/>
</dbReference>
<keyword evidence="1" id="KW-0479">Metal-binding</keyword>
<feature type="compositionally biased region" description="Low complexity" evidence="5">
    <location>
        <begin position="241"/>
        <end position="251"/>
    </location>
</feature>